<gene>
    <name evidence="2" type="ORF">GUJ93_ZPchr0011g28464</name>
</gene>
<organism evidence="2 3">
    <name type="scientific">Zizania palustris</name>
    <name type="common">Northern wild rice</name>
    <dbReference type="NCBI Taxonomy" id="103762"/>
    <lineage>
        <taxon>Eukaryota</taxon>
        <taxon>Viridiplantae</taxon>
        <taxon>Streptophyta</taxon>
        <taxon>Embryophyta</taxon>
        <taxon>Tracheophyta</taxon>
        <taxon>Spermatophyta</taxon>
        <taxon>Magnoliopsida</taxon>
        <taxon>Liliopsida</taxon>
        <taxon>Poales</taxon>
        <taxon>Poaceae</taxon>
        <taxon>BOP clade</taxon>
        <taxon>Oryzoideae</taxon>
        <taxon>Oryzeae</taxon>
        <taxon>Zizaniinae</taxon>
        <taxon>Zizania</taxon>
    </lineage>
</organism>
<reference evidence="2" key="2">
    <citation type="submission" date="2021-02" db="EMBL/GenBank/DDBJ databases">
        <authorList>
            <person name="Kimball J.A."/>
            <person name="Haas M.W."/>
            <person name="Macchietto M."/>
            <person name="Kono T."/>
            <person name="Duquette J."/>
            <person name="Shao M."/>
        </authorList>
    </citation>
    <scope>NUCLEOTIDE SEQUENCE</scope>
    <source>
        <tissue evidence="2">Fresh leaf tissue</tissue>
    </source>
</reference>
<evidence type="ECO:0000256" key="1">
    <source>
        <dbReference type="SAM" id="MobiDB-lite"/>
    </source>
</evidence>
<dbReference type="AlphaFoldDB" id="A0A8J5WFC7"/>
<reference evidence="2" key="1">
    <citation type="journal article" date="2021" name="bioRxiv">
        <title>Whole Genome Assembly and Annotation of Northern Wild Rice, Zizania palustris L., Supports a Whole Genome Duplication in the Zizania Genus.</title>
        <authorList>
            <person name="Haas M."/>
            <person name="Kono T."/>
            <person name="Macchietto M."/>
            <person name="Millas R."/>
            <person name="McGilp L."/>
            <person name="Shao M."/>
            <person name="Duquette J."/>
            <person name="Hirsch C.N."/>
            <person name="Kimball J."/>
        </authorList>
    </citation>
    <scope>NUCLEOTIDE SEQUENCE</scope>
    <source>
        <tissue evidence="2">Fresh leaf tissue</tissue>
    </source>
</reference>
<proteinExistence type="predicted"/>
<feature type="region of interest" description="Disordered" evidence="1">
    <location>
        <begin position="1"/>
        <end position="90"/>
    </location>
</feature>
<evidence type="ECO:0000313" key="3">
    <source>
        <dbReference type="Proteomes" id="UP000729402"/>
    </source>
</evidence>
<keyword evidence="3" id="KW-1185">Reference proteome</keyword>
<dbReference type="Proteomes" id="UP000729402">
    <property type="component" value="Unassembled WGS sequence"/>
</dbReference>
<comment type="caution">
    <text evidence="2">The sequence shown here is derived from an EMBL/GenBank/DDBJ whole genome shotgun (WGS) entry which is preliminary data.</text>
</comment>
<protein>
    <submittedName>
        <fullName evidence="2">Uncharacterized protein</fullName>
    </submittedName>
</protein>
<evidence type="ECO:0000313" key="2">
    <source>
        <dbReference type="EMBL" id="KAG8090368.1"/>
    </source>
</evidence>
<accession>A0A8J5WFC7</accession>
<dbReference type="EMBL" id="JAAALK010000081">
    <property type="protein sequence ID" value="KAG8090368.1"/>
    <property type="molecule type" value="Genomic_DNA"/>
</dbReference>
<sequence length="90" mass="9407">MAEKEEGEVGAIEGVTGREVKGNDTREGSTEAEAAAGGANWRERGPKSGGRDAGNLTRESEKEALGAPGERPESKRKKSKEQGVAGKRAI</sequence>
<name>A0A8J5WFC7_ZIZPA</name>
<feature type="compositionally biased region" description="Basic and acidic residues" evidence="1">
    <location>
        <begin position="16"/>
        <end position="29"/>
    </location>
</feature>
<feature type="compositionally biased region" description="Basic and acidic residues" evidence="1">
    <location>
        <begin position="41"/>
        <end position="50"/>
    </location>
</feature>